<evidence type="ECO:0000313" key="1">
    <source>
        <dbReference type="EMBL" id="KIO16461.1"/>
    </source>
</evidence>
<accession>A0A0C3Q1K2</accession>
<keyword evidence="2" id="KW-1185">Reference proteome</keyword>
<protein>
    <submittedName>
        <fullName evidence="1">Uncharacterized protein</fullName>
    </submittedName>
</protein>
<dbReference type="HOGENOM" id="CLU_662564_0_0_1"/>
<organism evidence="1 2">
    <name type="scientific">Tulasnella calospora MUT 4182</name>
    <dbReference type="NCBI Taxonomy" id="1051891"/>
    <lineage>
        <taxon>Eukaryota</taxon>
        <taxon>Fungi</taxon>
        <taxon>Dikarya</taxon>
        <taxon>Basidiomycota</taxon>
        <taxon>Agaricomycotina</taxon>
        <taxon>Agaricomycetes</taxon>
        <taxon>Cantharellales</taxon>
        <taxon>Tulasnellaceae</taxon>
        <taxon>Tulasnella</taxon>
    </lineage>
</organism>
<dbReference type="EMBL" id="KN823560">
    <property type="protein sequence ID" value="KIO16461.1"/>
    <property type="molecule type" value="Genomic_DNA"/>
</dbReference>
<dbReference type="Proteomes" id="UP000054248">
    <property type="component" value="Unassembled WGS sequence"/>
</dbReference>
<name>A0A0C3Q1K2_9AGAM</name>
<evidence type="ECO:0000313" key="2">
    <source>
        <dbReference type="Proteomes" id="UP000054248"/>
    </source>
</evidence>
<proteinExistence type="predicted"/>
<dbReference type="AlphaFoldDB" id="A0A0C3Q1K2"/>
<sequence>MANHTLAGPVSALWTCDTPARSGRFHFLSLNAISRSPPALDAKFLIWQSGHVVPLPPSRIFSGSIPSDSGLLLDLLSTHLPVVERGSSFFHEICALVSPRVMQHQSDFIDALGCWGTIVQCTDYTSDQAWKNQLKPSPITGLSFQNLASDCCSSYTVDIPYRVVEAVPTCVREVDLGIRYYENVPAAKFPLALLETTRRFRLSHPLSSTFNVNPAPRYSIQLVGIRIVFYMTDVFRGTPDDCTELEAAALVEDSIGSTSGNRTWTAFELAPGDALYLPPGSVSFEYCVNDNVTYDCFFIPTSFIHLTIACHKPKHPSPLLLASMQYLIPQLRWEFDQDSNAYLNCGIDVSNLYNQLLAWFESLSPQDPALERELFDLYVTWKKQTVDEIWNAIVKPTATKKLAKAPEAPMIVLEM</sequence>
<reference evidence="2" key="2">
    <citation type="submission" date="2015-01" db="EMBL/GenBank/DDBJ databases">
        <title>Evolutionary Origins and Diversification of the Mycorrhizal Mutualists.</title>
        <authorList>
            <consortium name="DOE Joint Genome Institute"/>
            <consortium name="Mycorrhizal Genomics Consortium"/>
            <person name="Kohler A."/>
            <person name="Kuo A."/>
            <person name="Nagy L.G."/>
            <person name="Floudas D."/>
            <person name="Copeland A."/>
            <person name="Barry K.W."/>
            <person name="Cichocki N."/>
            <person name="Veneault-Fourrey C."/>
            <person name="LaButti K."/>
            <person name="Lindquist E.A."/>
            <person name="Lipzen A."/>
            <person name="Lundell T."/>
            <person name="Morin E."/>
            <person name="Murat C."/>
            <person name="Riley R."/>
            <person name="Ohm R."/>
            <person name="Sun H."/>
            <person name="Tunlid A."/>
            <person name="Henrissat B."/>
            <person name="Grigoriev I.V."/>
            <person name="Hibbett D.S."/>
            <person name="Martin F."/>
        </authorList>
    </citation>
    <scope>NUCLEOTIDE SEQUENCE [LARGE SCALE GENOMIC DNA]</scope>
    <source>
        <strain evidence="2">MUT 4182</strain>
    </source>
</reference>
<gene>
    <name evidence="1" type="ORF">M407DRAFT_33897</name>
</gene>
<reference evidence="1 2" key="1">
    <citation type="submission" date="2014-04" db="EMBL/GenBank/DDBJ databases">
        <authorList>
            <consortium name="DOE Joint Genome Institute"/>
            <person name="Kuo A."/>
            <person name="Girlanda M."/>
            <person name="Perotto S."/>
            <person name="Kohler A."/>
            <person name="Nagy L.G."/>
            <person name="Floudas D."/>
            <person name="Copeland A."/>
            <person name="Barry K.W."/>
            <person name="Cichocki N."/>
            <person name="Veneault-Fourrey C."/>
            <person name="LaButti K."/>
            <person name="Lindquist E.A."/>
            <person name="Lipzen A."/>
            <person name="Lundell T."/>
            <person name="Morin E."/>
            <person name="Murat C."/>
            <person name="Sun H."/>
            <person name="Tunlid A."/>
            <person name="Henrissat B."/>
            <person name="Grigoriev I.V."/>
            <person name="Hibbett D.S."/>
            <person name="Martin F."/>
            <person name="Nordberg H.P."/>
            <person name="Cantor M.N."/>
            <person name="Hua S.X."/>
        </authorList>
    </citation>
    <scope>NUCLEOTIDE SEQUENCE [LARGE SCALE GENOMIC DNA]</scope>
    <source>
        <strain evidence="1 2">MUT 4182</strain>
    </source>
</reference>